<evidence type="ECO:0000313" key="7">
    <source>
        <dbReference type="Proteomes" id="UP000272942"/>
    </source>
</evidence>
<dbReference type="PANTHER" id="PTHR19269">
    <property type="entry name" value="TROPOMYOSIN"/>
    <property type="match status" value="1"/>
</dbReference>
<evidence type="ECO:0000313" key="6">
    <source>
        <dbReference type="EMBL" id="VDP78576.1"/>
    </source>
</evidence>
<evidence type="ECO:0000256" key="1">
    <source>
        <dbReference type="ARBA" id="ARBA00002987"/>
    </source>
</evidence>
<sequence length="532" mass="61399">MFVFCYRVCATDYRAVQYEAELKKKEQEREKKESDIAELNTKLKQAQTECDEVQESLQEALNKMEETDKRATNVSLLSPYRKMTGGSCVVEVIKKKLLEMQNEIENLKTELLTKDEDIKLQTSLRETAEAEVAAMTRRIRLLEEDLEVSSSRLTETLAKLEEASKTAEESERSCRSVENRLNTYDKNVELLERTAIEAKFAANEAERKYEEVIIGFTNYLSACKNSPFLAWVTHIERKDLEARSIADDERLSQLEDQQKEAKYIAEDADRKYDEAARKLAIVEVDFERAESRLEAAESKIVELEEELREVGNNMKALEISEQESAQREESYEETIRDLTERLKAVSINYARLSHVLPDPDPWNEMQFAAPFTCVVYSDYTRRFAQPNYSRRYAFSHPLEQNSCRLKDGVRVSVEREKALEERAAKLRQHVEESICGILAGGIRPYQSMPMHDLRAPFAWSMQPIIGRHASSSLKQTRFSSLQAEQRAAEAERQVSKLQNEVDHLEDDLLAEKVRYKDLSGELDQTFAELTGY</sequence>
<evidence type="ECO:0000256" key="4">
    <source>
        <dbReference type="ARBA" id="ARBA00023054"/>
    </source>
</evidence>
<dbReference type="FunFam" id="1.20.5.170:FF:000001">
    <property type="entry name" value="Tropomyosin alpha-1 chain isoform 1"/>
    <property type="match status" value="1"/>
</dbReference>
<evidence type="ECO:0000256" key="3">
    <source>
        <dbReference type="ARBA" id="ARBA00022737"/>
    </source>
</evidence>
<protein>
    <submittedName>
        <fullName evidence="8">Shootin-1</fullName>
    </submittedName>
</protein>
<evidence type="ECO:0000256" key="2">
    <source>
        <dbReference type="ARBA" id="ARBA00009036"/>
    </source>
</evidence>
<feature type="coiled-coil region" evidence="5">
    <location>
        <begin position="480"/>
        <end position="514"/>
    </location>
</feature>
<feature type="coiled-coil region" evidence="5">
    <location>
        <begin position="15"/>
        <end position="208"/>
    </location>
</feature>
<accession>A0A183AHT6</accession>
<dbReference type="Gene3D" id="1.20.5.340">
    <property type="match status" value="1"/>
</dbReference>
<dbReference type="WBParaSite" id="ECPE_0000653401-mRNA-1">
    <property type="protein sequence ID" value="ECPE_0000653401-mRNA-1"/>
    <property type="gene ID" value="ECPE_0000653401"/>
</dbReference>
<dbReference type="AlphaFoldDB" id="A0A183AHT6"/>
<gene>
    <name evidence="6" type="ORF">ECPE_LOCUS6521</name>
</gene>
<dbReference type="InterPro" id="IPR000533">
    <property type="entry name" value="Tropomyosin"/>
</dbReference>
<keyword evidence="3" id="KW-0677">Repeat</keyword>
<dbReference type="SUPFAM" id="SSF57997">
    <property type="entry name" value="Tropomyosin"/>
    <property type="match status" value="4"/>
</dbReference>
<keyword evidence="4 5" id="KW-0175">Coiled coil</keyword>
<dbReference type="Gene3D" id="1.20.5.170">
    <property type="match status" value="3"/>
</dbReference>
<reference evidence="6 7" key="2">
    <citation type="submission" date="2018-11" db="EMBL/GenBank/DDBJ databases">
        <authorList>
            <consortium name="Pathogen Informatics"/>
        </authorList>
    </citation>
    <scope>NUCLEOTIDE SEQUENCE [LARGE SCALE GENOMIC DNA]</scope>
    <source>
        <strain evidence="6 7">Egypt</strain>
    </source>
</reference>
<dbReference type="OrthoDB" id="128924at2759"/>
<proteinExistence type="inferred from homology"/>
<dbReference type="Proteomes" id="UP000272942">
    <property type="component" value="Unassembled WGS sequence"/>
</dbReference>
<name>A0A183AHT6_9TREM</name>
<organism evidence="8">
    <name type="scientific">Echinostoma caproni</name>
    <dbReference type="NCBI Taxonomy" id="27848"/>
    <lineage>
        <taxon>Eukaryota</taxon>
        <taxon>Metazoa</taxon>
        <taxon>Spiralia</taxon>
        <taxon>Lophotrochozoa</taxon>
        <taxon>Platyhelminthes</taxon>
        <taxon>Trematoda</taxon>
        <taxon>Digenea</taxon>
        <taxon>Plagiorchiida</taxon>
        <taxon>Echinostomata</taxon>
        <taxon>Echinostomatoidea</taxon>
        <taxon>Echinostomatidae</taxon>
        <taxon>Echinostoma</taxon>
    </lineage>
</organism>
<feature type="coiled-coil region" evidence="5">
    <location>
        <begin position="237"/>
        <end position="348"/>
    </location>
</feature>
<dbReference type="Pfam" id="PF00261">
    <property type="entry name" value="Tropomyosin"/>
    <property type="match status" value="3"/>
</dbReference>
<reference evidence="8" key="1">
    <citation type="submission" date="2016-06" db="UniProtKB">
        <authorList>
            <consortium name="WormBaseParasite"/>
        </authorList>
    </citation>
    <scope>IDENTIFICATION</scope>
</reference>
<comment type="similarity">
    <text evidence="2">Belongs to the tropomyosin family.</text>
</comment>
<dbReference type="EMBL" id="UZAN01043530">
    <property type="protein sequence ID" value="VDP78576.1"/>
    <property type="molecule type" value="Genomic_DNA"/>
</dbReference>
<evidence type="ECO:0000313" key="8">
    <source>
        <dbReference type="WBParaSite" id="ECPE_0000653401-mRNA-1"/>
    </source>
</evidence>
<comment type="function">
    <text evidence="1">Tropomyosin, in association with the troponin complex, plays a central role in the calcium dependent regulation of muscle contraction.</text>
</comment>
<evidence type="ECO:0000256" key="5">
    <source>
        <dbReference type="SAM" id="Coils"/>
    </source>
</evidence>
<keyword evidence="7" id="KW-1185">Reference proteome</keyword>
<dbReference type="PRINTS" id="PR00194">
    <property type="entry name" value="TROPOMYOSIN"/>
</dbReference>